<evidence type="ECO:0000313" key="4">
    <source>
        <dbReference type="Proteomes" id="UP001302126"/>
    </source>
</evidence>
<evidence type="ECO:0000259" key="2">
    <source>
        <dbReference type="Pfam" id="PF23726"/>
    </source>
</evidence>
<dbReference type="EMBL" id="MU864350">
    <property type="protein sequence ID" value="KAK4193918.1"/>
    <property type="molecule type" value="Genomic_DNA"/>
</dbReference>
<evidence type="ECO:0000259" key="1">
    <source>
        <dbReference type="Pfam" id="PF10433"/>
    </source>
</evidence>
<reference evidence="3" key="2">
    <citation type="submission" date="2023-05" db="EMBL/GenBank/DDBJ databases">
        <authorList>
            <consortium name="Lawrence Berkeley National Laboratory"/>
            <person name="Steindorff A."/>
            <person name="Hensen N."/>
            <person name="Bonometti L."/>
            <person name="Westerberg I."/>
            <person name="Brannstrom I.O."/>
            <person name="Guillou S."/>
            <person name="Cros-Aarteil S."/>
            <person name="Calhoun S."/>
            <person name="Haridas S."/>
            <person name="Kuo A."/>
            <person name="Mondo S."/>
            <person name="Pangilinan J."/>
            <person name="Riley R."/>
            <person name="Labutti K."/>
            <person name="Andreopoulos B."/>
            <person name="Lipzen A."/>
            <person name="Chen C."/>
            <person name="Yanf M."/>
            <person name="Daum C."/>
            <person name="Ng V."/>
            <person name="Clum A."/>
            <person name="Ohm R."/>
            <person name="Martin F."/>
            <person name="Silar P."/>
            <person name="Natvig D."/>
            <person name="Lalanne C."/>
            <person name="Gautier V."/>
            <person name="Ament-Velasquez S.L."/>
            <person name="Kruys A."/>
            <person name="Hutchinson M.I."/>
            <person name="Powell A.J."/>
            <person name="Barry K."/>
            <person name="Miller A.N."/>
            <person name="Grigoriev I.V."/>
            <person name="Debuchy R."/>
            <person name="Gladieux P."/>
            <person name="Thoren M.H."/>
            <person name="Johannesson H."/>
        </authorList>
    </citation>
    <scope>NUCLEOTIDE SEQUENCE</scope>
    <source>
        <strain evidence="3">PSN309</strain>
    </source>
</reference>
<proteinExistence type="predicted"/>
<keyword evidence="4" id="KW-1185">Reference proteome</keyword>
<feature type="domain" description="RSE1/DDB1/CPSF1 first beta-propeller" evidence="1">
    <location>
        <begin position="60"/>
        <end position="457"/>
    </location>
</feature>
<feature type="domain" description="RSE1/DDB1/CPSF1 second beta-propeller" evidence="2">
    <location>
        <begin position="559"/>
        <end position="810"/>
    </location>
</feature>
<dbReference type="Pfam" id="PF10433">
    <property type="entry name" value="Beta-prop_RSE1_1st"/>
    <property type="match status" value="1"/>
</dbReference>
<dbReference type="SUPFAM" id="SSF50978">
    <property type="entry name" value="WD40 repeat-like"/>
    <property type="match status" value="1"/>
</dbReference>
<dbReference type="InterPro" id="IPR058543">
    <property type="entry name" value="Beta-prop_RSE1/DDB1/CPSF1_2nd"/>
</dbReference>
<comment type="caution">
    <text evidence="3">The sequence shown here is derived from an EMBL/GenBank/DDBJ whole genome shotgun (WGS) entry which is preliminary data.</text>
</comment>
<dbReference type="InterPro" id="IPR018846">
    <property type="entry name" value="Beta-prop_RSE1/DDB1/CPSF1_1st"/>
</dbReference>
<protein>
    <submittedName>
        <fullName evidence="3">Mono-functional DNA-alkylating methyl methanesulfonate N-term-domain-containing protein</fullName>
    </submittedName>
</protein>
<dbReference type="Pfam" id="PF23726">
    <property type="entry name" value="Beta-prop_RSE1_2nd"/>
    <property type="match status" value="1"/>
</dbReference>
<dbReference type="Proteomes" id="UP001302126">
    <property type="component" value="Unassembled WGS sequence"/>
</dbReference>
<reference evidence="3" key="1">
    <citation type="journal article" date="2023" name="Mol. Phylogenet. Evol.">
        <title>Genome-scale phylogeny and comparative genomics of the fungal order Sordariales.</title>
        <authorList>
            <person name="Hensen N."/>
            <person name="Bonometti L."/>
            <person name="Westerberg I."/>
            <person name="Brannstrom I.O."/>
            <person name="Guillou S."/>
            <person name="Cros-Aarteil S."/>
            <person name="Calhoun S."/>
            <person name="Haridas S."/>
            <person name="Kuo A."/>
            <person name="Mondo S."/>
            <person name="Pangilinan J."/>
            <person name="Riley R."/>
            <person name="LaButti K."/>
            <person name="Andreopoulos B."/>
            <person name="Lipzen A."/>
            <person name="Chen C."/>
            <person name="Yan M."/>
            <person name="Daum C."/>
            <person name="Ng V."/>
            <person name="Clum A."/>
            <person name="Steindorff A."/>
            <person name="Ohm R.A."/>
            <person name="Martin F."/>
            <person name="Silar P."/>
            <person name="Natvig D.O."/>
            <person name="Lalanne C."/>
            <person name="Gautier V."/>
            <person name="Ament-Velasquez S.L."/>
            <person name="Kruys A."/>
            <person name="Hutchinson M.I."/>
            <person name="Powell A.J."/>
            <person name="Barry K."/>
            <person name="Miller A.N."/>
            <person name="Grigoriev I.V."/>
            <person name="Debuchy R."/>
            <person name="Gladieux P."/>
            <person name="Hiltunen Thoren M."/>
            <person name="Johannesson H."/>
        </authorList>
    </citation>
    <scope>NUCLEOTIDE SEQUENCE</scope>
    <source>
        <strain evidence="3">PSN309</strain>
    </source>
</reference>
<dbReference type="InterPro" id="IPR015943">
    <property type="entry name" value="WD40/YVTN_repeat-like_dom_sf"/>
</dbReference>
<evidence type="ECO:0000313" key="3">
    <source>
        <dbReference type="EMBL" id="KAK4193918.1"/>
    </source>
</evidence>
<dbReference type="Gene3D" id="2.130.10.10">
    <property type="entry name" value="YVTN repeat-like/Quinoprotein amine dehydrogenase"/>
    <property type="match status" value="3"/>
</dbReference>
<accession>A0AAN6X5S7</accession>
<dbReference type="InterPro" id="IPR050358">
    <property type="entry name" value="RSE1/DDB1/CFT1"/>
</dbReference>
<dbReference type="InterPro" id="IPR036322">
    <property type="entry name" value="WD40_repeat_dom_sf"/>
</dbReference>
<dbReference type="PANTHER" id="PTHR10644">
    <property type="entry name" value="DNA REPAIR/RNA PROCESSING CPSF FAMILY"/>
    <property type="match status" value="1"/>
</dbReference>
<name>A0AAN6X5S7_9PEZI</name>
<organism evidence="3 4">
    <name type="scientific">Podospora australis</name>
    <dbReference type="NCBI Taxonomy" id="1536484"/>
    <lineage>
        <taxon>Eukaryota</taxon>
        <taxon>Fungi</taxon>
        <taxon>Dikarya</taxon>
        <taxon>Ascomycota</taxon>
        <taxon>Pezizomycotina</taxon>
        <taxon>Sordariomycetes</taxon>
        <taxon>Sordariomycetidae</taxon>
        <taxon>Sordariales</taxon>
        <taxon>Podosporaceae</taxon>
        <taxon>Podospora</taxon>
    </lineage>
</organism>
<gene>
    <name evidence="3" type="ORF">QBC35DRAFT_446254</name>
</gene>
<sequence length="1315" mass="145968">MAALQMNFLQNGVWGSQVMTVEELIKKQQESSAQSPINEGALQCPEIGLLTRTISESPLVNKILPVRIRSAQHNDVAFVGDVFIQICELQVDGRLREIIRYNNFASRIENAAVVGTFDIDETAASSSQHTIKVEDSPSQFGLPQHVSQSPDSQLPPQMLMVVLEGGDIAFLYLRSDPNGNLQFVIYCEATGGQRIAHPGYHMAVDPSSRYVALAPCQDFFIVYEFEPRQELEKRHSTGQPLSPIRANRIRGLRGAISNMTFLYPRHGDNNHIILLLIVVRNGRSKMIIYEWMLGDDLKTVFSEEKNGHRMPDDCEMPLFLVPLRTNSAFLVVSPEQIAVCKQSLHGPPTFEAMHIGSPDPTDSFHGRGEPLWTSWAKPLRLTSYFEKHDCFYLAREDGVVVFIEVDREGSFDRSIPMQFAGCNVSTALACTYNPHADMIILGSSSGPGGVWRVLPRGDPELLSLLDNWAPVVDFATTDDPSERQPVRGDLEIARANAETWQSRGPSRIFATCEGSRKGMITEFRYGLKATIGLDLEYGPSIKQAWIFPSHFSSSGTGYHVLLSMPDHTEILHLSSDFSEANNLAPGSVPYDLEGSTLVLTYSEQLIIQVTTQGVVLRNWTDSTKHLFNSFECLAGAIVSDADVRDDCVVISAHNRDVYIFKIDPATPGFSHVRTVEIGAEVTCLSLTADFTLLVGIWGIAGPSLVVCSLQQASNSVETILLYDALSEADADDRTYDPSHVEAIASIASLHDTVYLGTRGGEVIVMSPTDGYQVIDYEQFGTASVNLSCNTVLGRTSPILLLTCDNKLLYLDVDDHNVETTYRQPLETKLRVWPVETPVRMEAALNPSVLVPPVQFATAVDIPSEDSNVSVLMVAGTRVLLAGLHREPTTVPRSIPVDGTPQKLIYSHHNKCLIVAGAKDGKTTMWFLDPDTGSNIGQATEKNDREKKFISGLGIPGDKVLELTEWKNTKDGKSWHYIVVATQMGSLLVISTQKAAAASPNQPARIRYWTRWKKTNNSPITAVQCYDGGLVYCVGDTVRWEVIDEVDKKLRAIGNYQLDSPAVGLKLSHGQLIALTIRDSILILDHITEGGIASTLRNSDPGRRNGVHFLEISGSQPESTSDSIVLVADRDCGVTALWVPWAKLEQNCKVLAQAGLLVSMRRLRQTRTRPVWEQRQHTPRWGRRMSSLDDAEILGVSLSGSLLHFTLLGENAWRFLRYLQNLALGSEEVSPFTWQRWQSGYEPLKDEKHVDGDVLQRCLQKRALERLVQSPEQSLRFRELLDAVDMVGSTVEGEGDMDDYFQLAYEILDYFLRPVL</sequence>